<dbReference type="EMBL" id="SESI01000001">
    <property type="protein sequence ID" value="TQQ82195.1"/>
    <property type="molecule type" value="Genomic_DNA"/>
</dbReference>
<dbReference type="OrthoDB" id="187327at2157"/>
<evidence type="ECO:0000313" key="4">
    <source>
        <dbReference type="Proteomes" id="UP000315385"/>
    </source>
</evidence>
<dbReference type="AlphaFoldDB" id="A0A544QRX0"/>
<dbReference type="PROSITE" id="PS51257">
    <property type="entry name" value="PROKAR_LIPOPROTEIN"/>
    <property type="match status" value="1"/>
</dbReference>
<feature type="compositionally biased region" description="Gly residues" evidence="1">
    <location>
        <begin position="25"/>
        <end position="51"/>
    </location>
</feature>
<protein>
    <submittedName>
        <fullName evidence="3">DUF4397 domain-containing protein</fullName>
    </submittedName>
</protein>
<comment type="caution">
    <text evidence="3">The sequence shown here is derived from an EMBL/GenBank/DDBJ whole genome shotgun (WGS) entry which is preliminary data.</text>
</comment>
<feature type="domain" description="DUF4397" evidence="2">
    <location>
        <begin position="79"/>
        <end position="196"/>
    </location>
</feature>
<accession>A0A544QRX0</accession>
<gene>
    <name evidence="3" type="ORF">EWF95_04455</name>
</gene>
<sequence>MSTHDRRTVLKSAGGLALIGTLAGCAGGGGGGGGDGSEESGAGGGGGGGGDGSEESGDGSDEEMSEEESNGDEESEPDASIRVAHLSPDAPNVDVYVAGDAVLEDVPYRTVSDYLDIQSGTYQVMITAAGDMDTVVYDQELEVPAGEFTIAALGELAEENEAFGVEVYEDDVSDPGEEARIRLVHAAPDAPNVDVTVGGDPLFTDVPFGAAGSTTVAAGEYTLEVRPATENNDGDVVAEFDVAPEAGVVYTGFAVGYLAPDDAPADAPFDLELVVDAE</sequence>
<dbReference type="Pfam" id="PF14344">
    <property type="entry name" value="DUF4397"/>
    <property type="match status" value="1"/>
</dbReference>
<dbReference type="RefSeq" id="WP_142442844.1">
    <property type="nucleotide sequence ID" value="NZ_SESI01000001.1"/>
</dbReference>
<dbReference type="InterPro" id="IPR025510">
    <property type="entry name" value="DUF4397"/>
</dbReference>
<keyword evidence="4" id="KW-1185">Reference proteome</keyword>
<name>A0A544QRX0_9EURY</name>
<organism evidence="3 4">
    <name type="scientific">Halonotius roseus</name>
    <dbReference type="NCBI Taxonomy" id="2511997"/>
    <lineage>
        <taxon>Archaea</taxon>
        <taxon>Methanobacteriati</taxon>
        <taxon>Methanobacteriota</taxon>
        <taxon>Stenosarchaea group</taxon>
        <taxon>Halobacteria</taxon>
        <taxon>Halobacteriales</taxon>
        <taxon>Haloferacaceae</taxon>
        <taxon>Halonotius</taxon>
    </lineage>
</organism>
<feature type="compositionally biased region" description="Acidic residues" evidence="1">
    <location>
        <begin position="52"/>
        <end position="77"/>
    </location>
</feature>
<reference evidence="3 4" key="1">
    <citation type="submission" date="2019-02" db="EMBL/GenBank/DDBJ databases">
        <title>Halonotius sp. a new haloqrchaeon isolated from saline water.</title>
        <authorList>
            <person name="Duran-Viseras A."/>
            <person name="Sanchez-Porro C."/>
            <person name="Ventosa A."/>
        </authorList>
    </citation>
    <scope>NUCLEOTIDE SEQUENCE [LARGE SCALE GENOMIC DNA]</scope>
    <source>
        <strain evidence="3 4">F9-27</strain>
    </source>
</reference>
<proteinExistence type="predicted"/>
<dbReference type="Proteomes" id="UP000315385">
    <property type="component" value="Unassembled WGS sequence"/>
</dbReference>
<evidence type="ECO:0000313" key="3">
    <source>
        <dbReference type="EMBL" id="TQQ82195.1"/>
    </source>
</evidence>
<evidence type="ECO:0000259" key="2">
    <source>
        <dbReference type="Pfam" id="PF14344"/>
    </source>
</evidence>
<evidence type="ECO:0000256" key="1">
    <source>
        <dbReference type="SAM" id="MobiDB-lite"/>
    </source>
</evidence>
<feature type="region of interest" description="Disordered" evidence="1">
    <location>
        <begin position="24"/>
        <end position="78"/>
    </location>
</feature>